<sequence length="309" mass="32561">MMDKRILILSSGTVACALGIGFFMQQSAAPRIYETPEISAASVQVPADPDLSELTIENITLTSVPHDDPAPQQAETAQAEAVVAKDDCALSVAANALPGAVVKLDVSAPCQAGKRLTVHHQGMMFTVALDDTGHLTQEVPALATSAVFIIEPQDGMAEVAVVPVPDLSEIDRVALQWTGNSGFEIHARENGADYGAPGHVWHGSDPVSGMGHMVRLGDDSQLAPRLAEVYSFPRAAEQAGETVEISVEAEITAINCGRDVEAQALTLHRAGGQSKLQTRDLTLAIPDCAAKGDFLVLNNLLENLKIASN</sequence>
<dbReference type="RefSeq" id="WP_065272085.1">
    <property type="nucleotide sequence ID" value="NZ_CP015124.1"/>
</dbReference>
<name>A0A1B0ZSV0_9RHOB</name>
<gene>
    <name evidence="1" type="ORF">JL2886_02346</name>
</gene>
<protein>
    <recommendedName>
        <fullName evidence="3">Translocase</fullName>
    </recommendedName>
</protein>
<dbReference type="PROSITE" id="PS51257">
    <property type="entry name" value="PROKAR_LIPOPROTEIN"/>
    <property type="match status" value="1"/>
</dbReference>
<dbReference type="Proteomes" id="UP000092565">
    <property type="component" value="Chromosome"/>
</dbReference>
<dbReference type="AlphaFoldDB" id="A0A1B0ZSV0"/>
<accession>A0A1B0ZSV0</accession>
<dbReference type="EMBL" id="CP015124">
    <property type="protein sequence ID" value="ANP37235.1"/>
    <property type="molecule type" value="Genomic_DNA"/>
</dbReference>
<dbReference type="PATRIC" id="fig|60890.4.peg.2273"/>
<reference evidence="1 2" key="1">
    <citation type="submission" date="2016-04" db="EMBL/GenBank/DDBJ databases">
        <authorList>
            <person name="Evans L.H."/>
            <person name="Alamgir A."/>
            <person name="Owens N."/>
            <person name="Weber N.D."/>
            <person name="Virtaneva K."/>
            <person name="Barbian K."/>
            <person name="Babar A."/>
            <person name="Rosenke K."/>
        </authorList>
    </citation>
    <scope>NUCLEOTIDE SEQUENCE [LARGE SCALE GENOMIC DNA]</scope>
    <source>
        <strain evidence="1 2">JL2886</strain>
    </source>
</reference>
<evidence type="ECO:0000313" key="1">
    <source>
        <dbReference type="EMBL" id="ANP37235.1"/>
    </source>
</evidence>
<keyword evidence="2" id="KW-1185">Reference proteome</keyword>
<organism evidence="1 2">
    <name type="scientific">Phaeobacter gallaeciensis</name>
    <dbReference type="NCBI Taxonomy" id="60890"/>
    <lineage>
        <taxon>Bacteria</taxon>
        <taxon>Pseudomonadati</taxon>
        <taxon>Pseudomonadota</taxon>
        <taxon>Alphaproteobacteria</taxon>
        <taxon>Rhodobacterales</taxon>
        <taxon>Roseobacteraceae</taxon>
        <taxon>Phaeobacter</taxon>
    </lineage>
</organism>
<proteinExistence type="predicted"/>
<evidence type="ECO:0008006" key="3">
    <source>
        <dbReference type="Google" id="ProtNLM"/>
    </source>
</evidence>
<dbReference type="OrthoDB" id="7956241at2"/>
<evidence type="ECO:0000313" key="2">
    <source>
        <dbReference type="Proteomes" id="UP000092565"/>
    </source>
</evidence>